<keyword evidence="4" id="KW-0560">Oxidoreductase</keyword>
<dbReference type="GO" id="GO:0046872">
    <property type="term" value="F:metal ion binding"/>
    <property type="evidence" value="ECO:0007669"/>
    <property type="project" value="UniProtKB-KW"/>
</dbReference>
<dbReference type="PANTHER" id="PTHR35545:SF11">
    <property type="entry name" value="OS04G0376200 PROTEIN"/>
    <property type="match status" value="1"/>
</dbReference>
<comment type="cofactor">
    <cofactor evidence="1">
        <name>heme b</name>
        <dbReference type="ChEBI" id="CHEBI:60344"/>
    </cofactor>
</comment>
<evidence type="ECO:0000313" key="8">
    <source>
        <dbReference type="EMBL" id="KAF8668312.1"/>
    </source>
</evidence>
<evidence type="ECO:0000256" key="6">
    <source>
        <dbReference type="SAM" id="MobiDB-lite"/>
    </source>
</evidence>
<evidence type="ECO:0000256" key="5">
    <source>
        <dbReference type="ARBA" id="ARBA00023004"/>
    </source>
</evidence>
<evidence type="ECO:0000256" key="2">
    <source>
        <dbReference type="ARBA" id="ARBA00022723"/>
    </source>
</evidence>
<reference evidence="8" key="1">
    <citation type="submission" date="2020-07" db="EMBL/GenBank/DDBJ databases">
        <title>Genome sequence and genetic diversity analysis of an under-domesticated orphan crop, white fonio (Digitaria exilis).</title>
        <authorList>
            <person name="Bennetzen J.L."/>
            <person name="Chen S."/>
            <person name="Ma X."/>
            <person name="Wang X."/>
            <person name="Yssel A.E.J."/>
            <person name="Chaluvadi S.R."/>
            <person name="Johnson M."/>
            <person name="Gangashetty P."/>
            <person name="Hamidou F."/>
            <person name="Sanogo M.D."/>
            <person name="Zwaenepoel A."/>
            <person name="Wallace J."/>
            <person name="Van De Peer Y."/>
            <person name="Van Deynze A."/>
        </authorList>
    </citation>
    <scope>NUCLEOTIDE SEQUENCE</scope>
    <source>
        <tissue evidence="8">Leaves</tissue>
    </source>
</reference>
<gene>
    <name evidence="8" type="ORF">HU200_052368</name>
</gene>
<name>A0A835AJB4_9POAL</name>
<feature type="chain" id="PRO_5032373615" evidence="7">
    <location>
        <begin position="31"/>
        <end position="931"/>
    </location>
</feature>
<feature type="region of interest" description="Disordered" evidence="6">
    <location>
        <begin position="536"/>
        <end position="565"/>
    </location>
</feature>
<dbReference type="SUPFAM" id="SSF48113">
    <property type="entry name" value="Heme-dependent peroxidases"/>
    <property type="match status" value="1"/>
</dbReference>
<evidence type="ECO:0000256" key="7">
    <source>
        <dbReference type="SAM" id="SignalP"/>
    </source>
</evidence>
<dbReference type="InterPro" id="IPR010255">
    <property type="entry name" value="Haem_peroxidase_sf"/>
</dbReference>
<comment type="caution">
    <text evidence="8">The sequence shown here is derived from an EMBL/GenBank/DDBJ whole genome shotgun (WGS) entry which is preliminary data.</text>
</comment>
<organism evidence="8 9">
    <name type="scientific">Digitaria exilis</name>
    <dbReference type="NCBI Taxonomy" id="1010633"/>
    <lineage>
        <taxon>Eukaryota</taxon>
        <taxon>Viridiplantae</taxon>
        <taxon>Streptophyta</taxon>
        <taxon>Embryophyta</taxon>
        <taxon>Tracheophyta</taxon>
        <taxon>Spermatophyta</taxon>
        <taxon>Magnoliopsida</taxon>
        <taxon>Liliopsida</taxon>
        <taxon>Poales</taxon>
        <taxon>Poaceae</taxon>
        <taxon>PACMAD clade</taxon>
        <taxon>Panicoideae</taxon>
        <taxon>Panicodae</taxon>
        <taxon>Paniceae</taxon>
        <taxon>Anthephorinae</taxon>
        <taxon>Digitaria</taxon>
    </lineage>
</organism>
<feature type="compositionally biased region" description="Pro residues" evidence="6">
    <location>
        <begin position="281"/>
        <end position="292"/>
    </location>
</feature>
<feature type="compositionally biased region" description="Basic and acidic residues" evidence="6">
    <location>
        <begin position="546"/>
        <end position="564"/>
    </location>
</feature>
<dbReference type="Proteomes" id="UP000636709">
    <property type="component" value="Unassembled WGS sequence"/>
</dbReference>
<feature type="region of interest" description="Disordered" evidence="6">
    <location>
        <begin position="270"/>
        <end position="294"/>
    </location>
</feature>
<evidence type="ECO:0000256" key="4">
    <source>
        <dbReference type="ARBA" id="ARBA00023002"/>
    </source>
</evidence>
<feature type="compositionally biased region" description="Basic and acidic residues" evidence="6">
    <location>
        <begin position="431"/>
        <end position="440"/>
    </location>
</feature>
<feature type="signal peptide" evidence="7">
    <location>
        <begin position="1"/>
        <end position="30"/>
    </location>
</feature>
<dbReference type="InterPro" id="IPR019793">
    <property type="entry name" value="Peroxidases_heam-ligand_BS"/>
</dbReference>
<accession>A0A835AJB4</accession>
<keyword evidence="9" id="KW-1185">Reference proteome</keyword>
<sequence length="931" mass="100094">MRTYGAKKAGLTSLCSAIAFLATSFVSVPAASRDGDGPAPSPVSFRAAYRAEDGLGFVVLPAGQVLDAASRSRQVLDAASLAEQVLEAASLARQVLDADTRARQGLGAASKDACASAIALGAPNRYKDRIFTLGVAFPVASRAGNGHVSSAVVFAAASRAEDGLASSAIPGGFTPAGLWLLLFDIPPSGFGLFLAFWFFAFPPSQCVCVDFANFEDLSTQSFGGAHRDRVTSRWPSADLLRHTESTPAQFAPALPRTGSSSRFAVAAPAPAGDLAPRRRPPSLPPAPTPPPQISDLVEFLPRRRAHLAPCRDASILLDNGERSLAPNVGLQQELLQLIENIHGKVHVHCSVFKNASLADLVALSGAHTVGKEHCSSFGAVPAGGDDDIITKRITETSSAAGSGGVLASQDVAELAPVAEPKRAMTASPRESSMEEPNHHTETRTAMVATQTVFLGCGGRRGRPGRALVAGDATKRWRPGQMRWQPGLARPAAGGARSQPSVTQRGGSVHGVDFSGSGKGSPATARQDLAGEILAAAARSESGSGCERTEERDEEKKRWAHDRGPYRGPGGDALIARCQRRAMRAFADDVTGLLMESPAAGDGEEDDHRWQAKSLRLEFFPTEEAGCVDRLIPTALATWGVEDLELVARPPHLDLYDGAAYAFPHHLLFDELHRSRLRRLRLANSTVPPLHRGRLVSCGCAGTARRLVVSSGSTSWLRELVVDGCSFLAIELRALPMLERLACLGRDTVELRLGSVPRLAHVSLALSERSKPGHGELGCFLDGGAAGVSTLAVPFTGPSRWIAPRPLETKLTGLRRLLVADVPSSWDVTWTQLLLMAAPALEVMHIHVAPPEPDKEEEKPGREIRWPAFKFRHRRLREVAVAGFRRTWRQIFLVRYMARVCKAMQRVLLLKDWCVREIGLWEWELVQQQECP</sequence>
<proteinExistence type="predicted"/>
<dbReference type="OrthoDB" id="681589at2759"/>
<keyword evidence="2" id="KW-0479">Metal-binding</keyword>
<evidence type="ECO:0000256" key="1">
    <source>
        <dbReference type="ARBA" id="ARBA00001970"/>
    </source>
</evidence>
<protein>
    <submittedName>
        <fullName evidence="8">Uncharacterized protein</fullName>
    </submittedName>
</protein>
<dbReference type="GO" id="GO:0006979">
    <property type="term" value="P:response to oxidative stress"/>
    <property type="evidence" value="ECO:0007669"/>
    <property type="project" value="InterPro"/>
</dbReference>
<feature type="region of interest" description="Disordered" evidence="6">
    <location>
        <begin position="420"/>
        <end position="440"/>
    </location>
</feature>
<keyword evidence="3" id="KW-0106">Calcium</keyword>
<dbReference type="GO" id="GO:0004601">
    <property type="term" value="F:peroxidase activity"/>
    <property type="evidence" value="ECO:0007669"/>
    <property type="project" value="InterPro"/>
</dbReference>
<dbReference type="AlphaFoldDB" id="A0A835AJB4"/>
<dbReference type="EMBL" id="JACEFO010002278">
    <property type="protein sequence ID" value="KAF8668312.1"/>
    <property type="molecule type" value="Genomic_DNA"/>
</dbReference>
<dbReference type="GO" id="GO:0020037">
    <property type="term" value="F:heme binding"/>
    <property type="evidence" value="ECO:0007669"/>
    <property type="project" value="InterPro"/>
</dbReference>
<keyword evidence="7" id="KW-0732">Signal</keyword>
<dbReference type="PANTHER" id="PTHR35545">
    <property type="entry name" value="F-BOX DOMAIN-CONTAINING PROTEIN"/>
    <property type="match status" value="1"/>
</dbReference>
<feature type="region of interest" description="Disordered" evidence="6">
    <location>
        <begin position="488"/>
        <end position="523"/>
    </location>
</feature>
<keyword evidence="5" id="KW-0408">Iron</keyword>
<dbReference type="PROSITE" id="PS00435">
    <property type="entry name" value="PEROXIDASE_1"/>
    <property type="match status" value="1"/>
</dbReference>
<evidence type="ECO:0000313" key="9">
    <source>
        <dbReference type="Proteomes" id="UP000636709"/>
    </source>
</evidence>
<evidence type="ECO:0000256" key="3">
    <source>
        <dbReference type="ARBA" id="ARBA00022837"/>
    </source>
</evidence>